<dbReference type="Gene3D" id="3.55.50.30">
    <property type="match status" value="1"/>
</dbReference>
<evidence type="ECO:0000259" key="1">
    <source>
        <dbReference type="Pfam" id="PF04773"/>
    </source>
</evidence>
<dbReference type="PIRSF" id="PIRSF018266">
    <property type="entry name" value="FecR"/>
    <property type="match status" value="1"/>
</dbReference>
<dbReference type="InterPro" id="IPR006860">
    <property type="entry name" value="FecR"/>
</dbReference>
<dbReference type="InterPro" id="IPR012373">
    <property type="entry name" value="Ferrdict_sens_TM"/>
</dbReference>
<dbReference type="Pfam" id="PF16344">
    <property type="entry name" value="FecR_C"/>
    <property type="match status" value="1"/>
</dbReference>
<evidence type="ECO:0000313" key="3">
    <source>
        <dbReference type="EMBL" id="SEW43374.1"/>
    </source>
</evidence>
<dbReference type="RefSeq" id="WP_089896366.1">
    <property type="nucleotide sequence ID" value="NZ_FOJG01000001.1"/>
</dbReference>
<protein>
    <submittedName>
        <fullName evidence="3">Ferric-dicitrate binding protein FerR, regulates iron transport through sigma-19</fullName>
    </submittedName>
</protein>
<gene>
    <name evidence="3" type="ORF">SAMN04488122_3212</name>
</gene>
<dbReference type="InterPro" id="IPR032508">
    <property type="entry name" value="FecR_C"/>
</dbReference>
<accession>A0A1I0RQ22</accession>
<organism evidence="3 4">
    <name type="scientific">Chitinophaga arvensicola</name>
    <dbReference type="NCBI Taxonomy" id="29529"/>
    <lineage>
        <taxon>Bacteria</taxon>
        <taxon>Pseudomonadati</taxon>
        <taxon>Bacteroidota</taxon>
        <taxon>Chitinophagia</taxon>
        <taxon>Chitinophagales</taxon>
        <taxon>Chitinophagaceae</taxon>
        <taxon>Chitinophaga</taxon>
    </lineage>
</organism>
<reference evidence="4" key="1">
    <citation type="submission" date="2016-10" db="EMBL/GenBank/DDBJ databases">
        <authorList>
            <person name="Varghese N."/>
            <person name="Submissions S."/>
        </authorList>
    </citation>
    <scope>NUCLEOTIDE SEQUENCE [LARGE SCALE GENOMIC DNA]</scope>
    <source>
        <strain evidence="4">DSM 3695</strain>
    </source>
</reference>
<evidence type="ECO:0000313" key="4">
    <source>
        <dbReference type="Proteomes" id="UP000199310"/>
    </source>
</evidence>
<dbReference type="OrthoDB" id="654384at2"/>
<feature type="domain" description="FecR protein" evidence="1">
    <location>
        <begin position="119"/>
        <end position="211"/>
    </location>
</feature>
<dbReference type="EMBL" id="FOJG01000001">
    <property type="protein sequence ID" value="SEW43374.1"/>
    <property type="molecule type" value="Genomic_DNA"/>
</dbReference>
<dbReference type="Proteomes" id="UP000199310">
    <property type="component" value="Unassembled WGS sequence"/>
</dbReference>
<keyword evidence="4" id="KW-1185">Reference proteome</keyword>
<feature type="domain" description="Protein FecR C-terminal" evidence="2">
    <location>
        <begin position="255"/>
        <end position="320"/>
    </location>
</feature>
<dbReference type="PANTHER" id="PTHR30273">
    <property type="entry name" value="PERIPLASMIC SIGNAL SENSOR AND SIGMA FACTOR ACTIVATOR FECR-RELATED"/>
    <property type="match status" value="1"/>
</dbReference>
<sequence>MNEKILFRYIQELSDAAERELVAAWLQESPKNRDILVALVKRKQALEAAADQQHANFHWERIQAAMNQEADTAPVIRRLPVRRIIRYSAAATLALLVTGMGWLWKQHAARTPVEMVKLATTGKNKQMITLPDGTEVWLQYNSTLEYDAHAFNTSNRQLIMTGDAFFNVAASPDKPFQVRTLQTTITVLGTAFSISAREHAQQEIAVASGKINVQAEKMNINLLPMQRITYNPVTHTMHSDSASLDHITAVRDNQLVFENDDLQSIAAKLSRWYNRKVVIQGTPRQVSFTGNVQDNGLQPVLEGLSFLAGVSYDITPDSILLSLKRNHKK</sequence>
<evidence type="ECO:0000259" key="2">
    <source>
        <dbReference type="Pfam" id="PF16344"/>
    </source>
</evidence>
<dbReference type="GO" id="GO:0016989">
    <property type="term" value="F:sigma factor antagonist activity"/>
    <property type="evidence" value="ECO:0007669"/>
    <property type="project" value="TreeGrafter"/>
</dbReference>
<name>A0A1I0RQ22_9BACT</name>
<dbReference type="AlphaFoldDB" id="A0A1I0RQ22"/>
<dbReference type="Pfam" id="PF04773">
    <property type="entry name" value="FecR"/>
    <property type="match status" value="1"/>
</dbReference>
<dbReference type="PANTHER" id="PTHR30273:SF2">
    <property type="entry name" value="PROTEIN FECR"/>
    <property type="match status" value="1"/>
</dbReference>
<dbReference type="STRING" id="29529.SAMN04488122_3212"/>
<dbReference type="Gene3D" id="2.60.120.1440">
    <property type="match status" value="1"/>
</dbReference>
<proteinExistence type="predicted"/>